<dbReference type="Proteomes" id="UP000000768">
    <property type="component" value="Chromosome 5"/>
</dbReference>
<dbReference type="GO" id="GO:0043565">
    <property type="term" value="F:sequence-specific DNA binding"/>
    <property type="evidence" value="ECO:0000318"/>
    <property type="project" value="GO_Central"/>
</dbReference>
<dbReference type="GO" id="GO:0005634">
    <property type="term" value="C:nucleus"/>
    <property type="evidence" value="ECO:0000318"/>
    <property type="project" value="GO_Central"/>
</dbReference>
<evidence type="ECO:0000313" key="6">
    <source>
        <dbReference type="Proteomes" id="UP000000768"/>
    </source>
</evidence>
<dbReference type="eggNOG" id="ENOG502QSQ6">
    <property type="taxonomic scope" value="Eukaryota"/>
</dbReference>
<organism evidence="5 6">
    <name type="scientific">Sorghum bicolor</name>
    <name type="common">Sorghum</name>
    <name type="synonym">Sorghum vulgare</name>
    <dbReference type="NCBI Taxonomy" id="4558"/>
    <lineage>
        <taxon>Eukaryota</taxon>
        <taxon>Viridiplantae</taxon>
        <taxon>Streptophyta</taxon>
        <taxon>Embryophyta</taxon>
        <taxon>Tracheophyta</taxon>
        <taxon>Spermatophyta</taxon>
        <taxon>Magnoliopsida</taxon>
        <taxon>Liliopsida</taxon>
        <taxon>Poales</taxon>
        <taxon>Poaceae</taxon>
        <taxon>PACMAD clade</taxon>
        <taxon>Panicoideae</taxon>
        <taxon>Andropogonodae</taxon>
        <taxon>Andropogoneae</taxon>
        <taxon>Sorghinae</taxon>
        <taxon>Sorghum</taxon>
    </lineage>
</organism>
<evidence type="ECO:0000256" key="4">
    <source>
        <dbReference type="SAM" id="MobiDB-lite"/>
    </source>
</evidence>
<keyword evidence="2" id="KW-0804">Transcription</keyword>
<feature type="region of interest" description="Disordered" evidence="4">
    <location>
        <begin position="88"/>
        <end position="112"/>
    </location>
</feature>
<evidence type="ECO:0000313" key="5">
    <source>
        <dbReference type="EMBL" id="OQU83980.1"/>
    </source>
</evidence>
<dbReference type="STRING" id="4558.A0A1Z5RJM9"/>
<gene>
    <name evidence="5" type="ORF">SORBI_3005G209200</name>
</gene>
<feature type="short sequence motif" description="VHIID" evidence="3">
    <location>
        <begin position="348"/>
        <end position="352"/>
    </location>
</feature>
<dbReference type="PANTHER" id="PTHR31636">
    <property type="entry name" value="OSJNBA0084A10.13 PROTEIN-RELATED"/>
    <property type="match status" value="1"/>
</dbReference>
<comment type="similarity">
    <text evidence="3">Belongs to the GRAS family.</text>
</comment>
<comment type="caution">
    <text evidence="3">Lacks conserved residue(s) required for the propagation of feature annotation.</text>
</comment>
<dbReference type="EMBL" id="CM000764">
    <property type="protein sequence ID" value="OQU83980.1"/>
    <property type="molecule type" value="Genomic_DNA"/>
</dbReference>
<dbReference type="OrthoDB" id="634447at2759"/>
<dbReference type="Pfam" id="PF03514">
    <property type="entry name" value="GRAS"/>
    <property type="match status" value="1"/>
</dbReference>
<proteinExistence type="inferred from homology"/>
<name>A0A1Z5RJM9_SORBI</name>
<feature type="region of interest" description="VHIID" evidence="3">
    <location>
        <begin position="317"/>
        <end position="382"/>
    </location>
</feature>
<reference evidence="6" key="2">
    <citation type="journal article" date="2018" name="Plant J.">
        <title>The Sorghum bicolor reference genome: improved assembly, gene annotations, a transcriptome atlas, and signatures of genome organization.</title>
        <authorList>
            <person name="McCormick R.F."/>
            <person name="Truong S.K."/>
            <person name="Sreedasyam A."/>
            <person name="Jenkins J."/>
            <person name="Shu S."/>
            <person name="Sims D."/>
            <person name="Kennedy M."/>
            <person name="Amirebrahimi M."/>
            <person name="Weers B.D."/>
            <person name="McKinley B."/>
            <person name="Mattison A."/>
            <person name="Morishige D.T."/>
            <person name="Grimwood J."/>
            <person name="Schmutz J."/>
            <person name="Mullet J.E."/>
        </authorList>
    </citation>
    <scope>NUCLEOTIDE SEQUENCE [LARGE SCALE GENOMIC DNA]</scope>
    <source>
        <strain evidence="6">cv. BTx623</strain>
    </source>
</reference>
<evidence type="ECO:0000256" key="1">
    <source>
        <dbReference type="ARBA" id="ARBA00023015"/>
    </source>
</evidence>
<protein>
    <submittedName>
        <fullName evidence="5">Uncharacterized protein</fullName>
    </submittedName>
</protein>
<keyword evidence="6" id="KW-1185">Reference proteome</keyword>
<accession>A0A1Z5RJM9</accession>
<dbReference type="Gramene" id="OQU83980">
    <property type="protein sequence ID" value="OQU83980"/>
    <property type="gene ID" value="SORBI_3005G209200"/>
</dbReference>
<dbReference type="GO" id="GO:0006355">
    <property type="term" value="P:regulation of DNA-templated transcription"/>
    <property type="evidence" value="ECO:0000318"/>
    <property type="project" value="GO_Central"/>
</dbReference>
<sequence length="621" mass="70830">MATTPEEFFIMDLMEQPPASPPVFIDLPQKPNVSNEVRHRVPNDDMMLPYISHMLMEDDIDDELNNHPALLQVQQPFAQILSSHSLGTNTNNSEGANEFLHEGNGDEGALNSPLSKGTCVLGAYLKGMEEANMLLHKDNDIRRDELVINQIRESNITDSWVRKRYNRDHLIEEEVRSANKAVTRSKGPEEKHSNEMLDEMMLHSYETCIKGMEHVTMDNSEVEKRNMKSGRIKVARVVDIRRLLISCAQALAADDDKTTRELLKQIQQHASATGDATQRLAHCFAMGLEARIVGSGSQLLQRLMLEYPSAIEFLKAYKLFSEVCCFINVTFIFSAMTIMQAMAGKSRLHIVDYGTRFGFQWAGLLRLLASKKGGLPEVKITAIARPKPMCHPGEQIEKIGCRLRKCAHELGLPSFKFHTIMKNWEDTFIIDMHTDSDEVLVVSDMFSFGILMEESLFFDDPSPRDTVLHNIKKMRPDVFIQNVINRSYGASFLSRFRDTVFYYMALFDMLDATIPRDSKSRLLLEKVLLGCHAFNSISCEGMDLVEIPEKYKQWQTRNQRAGLRQLPLKSSILNVVKDEVMKHYHKDFMISQDGQWLLQGWMGRVICAHTTWVANEDTSSE</sequence>
<feature type="region of interest" description="Leucine repeat I (LRI)" evidence="3">
    <location>
        <begin position="238"/>
        <end position="298"/>
    </location>
</feature>
<evidence type="ECO:0000256" key="2">
    <source>
        <dbReference type="ARBA" id="ARBA00023163"/>
    </source>
</evidence>
<dbReference type="OMA" id="NSISCEG"/>
<feature type="region of interest" description="SAW" evidence="3">
    <location>
        <begin position="538"/>
        <end position="613"/>
    </location>
</feature>
<evidence type="ECO:0000256" key="3">
    <source>
        <dbReference type="PROSITE-ProRule" id="PRU01191"/>
    </source>
</evidence>
<dbReference type="GO" id="GO:0003700">
    <property type="term" value="F:DNA-binding transcription factor activity"/>
    <property type="evidence" value="ECO:0000318"/>
    <property type="project" value="GO_Central"/>
</dbReference>
<keyword evidence="1" id="KW-0805">Transcription regulation</keyword>
<dbReference type="AlphaFoldDB" id="A0A1Z5RJM9"/>
<dbReference type="InParanoid" id="A0A1Z5RJM9"/>
<dbReference type="InterPro" id="IPR005202">
    <property type="entry name" value="TF_GRAS"/>
</dbReference>
<dbReference type="PROSITE" id="PS50985">
    <property type="entry name" value="GRAS"/>
    <property type="match status" value="1"/>
</dbReference>
<reference evidence="5 6" key="1">
    <citation type="journal article" date="2009" name="Nature">
        <title>The Sorghum bicolor genome and the diversification of grasses.</title>
        <authorList>
            <person name="Paterson A.H."/>
            <person name="Bowers J.E."/>
            <person name="Bruggmann R."/>
            <person name="Dubchak I."/>
            <person name="Grimwood J."/>
            <person name="Gundlach H."/>
            <person name="Haberer G."/>
            <person name="Hellsten U."/>
            <person name="Mitros T."/>
            <person name="Poliakov A."/>
            <person name="Schmutz J."/>
            <person name="Spannagl M."/>
            <person name="Tang H."/>
            <person name="Wang X."/>
            <person name="Wicker T."/>
            <person name="Bharti A.K."/>
            <person name="Chapman J."/>
            <person name="Feltus F.A."/>
            <person name="Gowik U."/>
            <person name="Grigoriev I.V."/>
            <person name="Lyons E."/>
            <person name="Maher C.A."/>
            <person name="Martis M."/>
            <person name="Narechania A."/>
            <person name="Otillar R.P."/>
            <person name="Penning B.W."/>
            <person name="Salamov A.A."/>
            <person name="Wang Y."/>
            <person name="Zhang L."/>
            <person name="Carpita N.C."/>
            <person name="Freeling M."/>
            <person name="Gingle A.R."/>
            <person name="Hash C.T."/>
            <person name="Keller B."/>
            <person name="Klein P."/>
            <person name="Kresovich S."/>
            <person name="McCann M.C."/>
            <person name="Ming R."/>
            <person name="Peterson D.G."/>
            <person name="Mehboob-ur-Rahman"/>
            <person name="Ware D."/>
            <person name="Westhoff P."/>
            <person name="Mayer K.F."/>
            <person name="Messing J."/>
            <person name="Rokhsar D.S."/>
        </authorList>
    </citation>
    <scope>NUCLEOTIDE SEQUENCE [LARGE SCALE GENOMIC DNA]</scope>
    <source>
        <strain evidence="6">cv. BTx623</strain>
    </source>
</reference>